<dbReference type="InterPro" id="IPR036390">
    <property type="entry name" value="WH_DNA-bd_sf"/>
</dbReference>
<gene>
    <name evidence="3" type="ORF">C3B61_10180</name>
</gene>
<dbReference type="RefSeq" id="WP_103460516.1">
    <property type="nucleotide sequence ID" value="NZ_PPXD01000015.1"/>
</dbReference>
<accession>A0A2S3ZEZ1</accession>
<feature type="compositionally biased region" description="Low complexity" evidence="1">
    <location>
        <begin position="153"/>
        <end position="167"/>
    </location>
</feature>
<name>A0A2S3ZEZ1_9MICO</name>
<dbReference type="Gene3D" id="1.10.10.10">
    <property type="entry name" value="Winged helix-like DNA-binding domain superfamily/Winged helix DNA-binding domain"/>
    <property type="match status" value="1"/>
</dbReference>
<protein>
    <submittedName>
        <fullName evidence="3">MarR family transcriptional regulator</fullName>
    </submittedName>
</protein>
<dbReference type="InterPro" id="IPR000835">
    <property type="entry name" value="HTH_MarR-typ"/>
</dbReference>
<dbReference type="InterPro" id="IPR036388">
    <property type="entry name" value="WH-like_DNA-bd_sf"/>
</dbReference>
<dbReference type="PROSITE" id="PS50995">
    <property type="entry name" value="HTH_MARR_2"/>
    <property type="match status" value="1"/>
</dbReference>
<dbReference type="PANTHER" id="PTHR39515">
    <property type="entry name" value="CONSERVED PROTEIN"/>
    <property type="match status" value="1"/>
</dbReference>
<dbReference type="Pfam" id="PF12802">
    <property type="entry name" value="MarR_2"/>
    <property type="match status" value="1"/>
</dbReference>
<reference evidence="3 4" key="1">
    <citation type="submission" date="2018-01" db="EMBL/GenBank/DDBJ databases">
        <title>Cryobacterium sp. nov., from glaciers in China.</title>
        <authorList>
            <person name="Liu Q."/>
            <person name="Xin Y.-H."/>
        </authorList>
    </citation>
    <scope>NUCLEOTIDE SEQUENCE [LARGE SCALE GENOMIC DNA]</scope>
    <source>
        <strain evidence="3 4">TMN-42</strain>
    </source>
</reference>
<dbReference type="AlphaFoldDB" id="A0A2S3ZEZ1"/>
<evidence type="ECO:0000313" key="3">
    <source>
        <dbReference type="EMBL" id="POH65257.1"/>
    </source>
</evidence>
<comment type="caution">
    <text evidence="3">The sequence shown here is derived from an EMBL/GenBank/DDBJ whole genome shotgun (WGS) entry which is preliminary data.</text>
</comment>
<sequence>MPAALPDILGDLVSVNHRLTRVAARAARGTESPALWRTLSVLLSSGPIRLGDLAERSRVSQPTATKLVGSLVDRGWVERAGDPDDARASLIASTPAGVAALIAWRTELVAALLPYFADLPIDDVGTLERAVAILRDRVEVGERMAAPHRVTPPDRMAAAPRPASEPR</sequence>
<proteinExistence type="predicted"/>
<dbReference type="SMART" id="SM00347">
    <property type="entry name" value="HTH_MARR"/>
    <property type="match status" value="1"/>
</dbReference>
<feature type="domain" description="HTH marR-type" evidence="2">
    <location>
        <begin position="5"/>
        <end position="136"/>
    </location>
</feature>
<keyword evidence="4" id="KW-1185">Reference proteome</keyword>
<evidence type="ECO:0000313" key="4">
    <source>
        <dbReference type="Proteomes" id="UP000237340"/>
    </source>
</evidence>
<dbReference type="GO" id="GO:0003700">
    <property type="term" value="F:DNA-binding transcription factor activity"/>
    <property type="evidence" value="ECO:0007669"/>
    <property type="project" value="InterPro"/>
</dbReference>
<feature type="region of interest" description="Disordered" evidence="1">
    <location>
        <begin position="145"/>
        <end position="167"/>
    </location>
</feature>
<evidence type="ECO:0000259" key="2">
    <source>
        <dbReference type="PROSITE" id="PS50995"/>
    </source>
</evidence>
<dbReference type="SUPFAM" id="SSF46785">
    <property type="entry name" value="Winged helix' DNA-binding domain"/>
    <property type="match status" value="1"/>
</dbReference>
<dbReference type="EMBL" id="PPXD01000015">
    <property type="protein sequence ID" value="POH65257.1"/>
    <property type="molecule type" value="Genomic_DNA"/>
</dbReference>
<dbReference type="PANTHER" id="PTHR39515:SF2">
    <property type="entry name" value="HTH-TYPE TRANSCRIPTIONAL REGULATOR RV0880"/>
    <property type="match status" value="1"/>
</dbReference>
<evidence type="ECO:0000256" key="1">
    <source>
        <dbReference type="SAM" id="MobiDB-lite"/>
    </source>
</evidence>
<organism evidence="3 4">
    <name type="scientific">Cryobacterium zongtaii</name>
    <dbReference type="NCBI Taxonomy" id="1259217"/>
    <lineage>
        <taxon>Bacteria</taxon>
        <taxon>Bacillati</taxon>
        <taxon>Actinomycetota</taxon>
        <taxon>Actinomycetes</taxon>
        <taxon>Micrococcales</taxon>
        <taxon>Microbacteriaceae</taxon>
        <taxon>Cryobacterium</taxon>
    </lineage>
</organism>
<dbReference type="Proteomes" id="UP000237340">
    <property type="component" value="Unassembled WGS sequence"/>
</dbReference>
<dbReference type="InterPro" id="IPR052526">
    <property type="entry name" value="HTH-type_Bedaq_tolerance"/>
</dbReference>